<proteinExistence type="predicted"/>
<evidence type="ECO:0000256" key="1">
    <source>
        <dbReference type="ARBA" id="ARBA00023239"/>
    </source>
</evidence>
<dbReference type="PANTHER" id="PTHR43345:SF2">
    <property type="entry name" value="3-ISOPROPYLMALATE DEHYDRATASE SMALL SUBUNIT 1"/>
    <property type="match status" value="1"/>
</dbReference>
<evidence type="ECO:0000313" key="3">
    <source>
        <dbReference type="Proteomes" id="UP001501671"/>
    </source>
</evidence>
<dbReference type="Proteomes" id="UP001501671">
    <property type="component" value="Unassembled WGS sequence"/>
</dbReference>
<dbReference type="InterPro" id="IPR050075">
    <property type="entry name" value="LeuD"/>
</dbReference>
<sequence length="174" mass="18652">MISGRVWKFGDDINTDLILPGPVVHQPIAVQLRNVFAANRPGWVDAARPGDVLVGGRNFGMGSARPAPRVLRELKLGLLLAEQINSLFLRSCVNFGFLALDCPGVTAAFEEGDTAELDLDAWTVRNARTGAVLHPARVPAKFLAMMREGGIYPMLEAEGLIAPPASRAYVSASS</sequence>
<comment type="caution">
    <text evidence="2">The sequence shown here is derived from an EMBL/GenBank/DDBJ whole genome shotgun (WGS) entry which is preliminary data.</text>
</comment>
<protein>
    <submittedName>
        <fullName evidence="2">3-isopropylmalate dehydratase small subunit</fullName>
    </submittedName>
</protein>
<dbReference type="RefSeq" id="WP_345251766.1">
    <property type="nucleotide sequence ID" value="NZ_BAABFO010000027.1"/>
</dbReference>
<dbReference type="SUPFAM" id="SSF52016">
    <property type="entry name" value="LeuD/IlvD-like"/>
    <property type="match status" value="1"/>
</dbReference>
<name>A0ABP8HLB9_9BURK</name>
<dbReference type="InterPro" id="IPR015928">
    <property type="entry name" value="Aconitase/3IPM_dehydase_swvl"/>
</dbReference>
<gene>
    <name evidence="2" type="ORF">GCM10023144_40950</name>
</gene>
<keyword evidence="1" id="KW-0456">Lyase</keyword>
<organism evidence="2 3">
    <name type="scientific">Pigmentiphaga soli</name>
    <dbReference type="NCBI Taxonomy" id="1007095"/>
    <lineage>
        <taxon>Bacteria</taxon>
        <taxon>Pseudomonadati</taxon>
        <taxon>Pseudomonadota</taxon>
        <taxon>Betaproteobacteria</taxon>
        <taxon>Burkholderiales</taxon>
        <taxon>Alcaligenaceae</taxon>
        <taxon>Pigmentiphaga</taxon>
    </lineage>
</organism>
<reference evidence="3" key="1">
    <citation type="journal article" date="2019" name="Int. J. Syst. Evol. Microbiol.">
        <title>The Global Catalogue of Microorganisms (GCM) 10K type strain sequencing project: providing services to taxonomists for standard genome sequencing and annotation.</title>
        <authorList>
            <consortium name="The Broad Institute Genomics Platform"/>
            <consortium name="The Broad Institute Genome Sequencing Center for Infectious Disease"/>
            <person name="Wu L."/>
            <person name="Ma J."/>
        </authorList>
    </citation>
    <scope>NUCLEOTIDE SEQUENCE [LARGE SCALE GENOMIC DNA]</scope>
    <source>
        <strain evidence="3">JCM 17666</strain>
    </source>
</reference>
<keyword evidence="3" id="KW-1185">Reference proteome</keyword>
<evidence type="ECO:0000313" key="2">
    <source>
        <dbReference type="EMBL" id="GAA4340855.1"/>
    </source>
</evidence>
<dbReference type="PANTHER" id="PTHR43345">
    <property type="entry name" value="3-ISOPROPYLMALATE DEHYDRATASE SMALL SUBUNIT 2-RELATED-RELATED"/>
    <property type="match status" value="1"/>
</dbReference>
<accession>A0ABP8HLB9</accession>
<dbReference type="Gene3D" id="3.20.19.10">
    <property type="entry name" value="Aconitase, domain 4"/>
    <property type="match status" value="1"/>
</dbReference>
<dbReference type="EMBL" id="BAABFO010000027">
    <property type="protein sequence ID" value="GAA4340855.1"/>
    <property type="molecule type" value="Genomic_DNA"/>
</dbReference>